<dbReference type="GO" id="GO:0008360">
    <property type="term" value="P:regulation of cell shape"/>
    <property type="evidence" value="ECO:0007669"/>
    <property type="project" value="UniProtKB-KW"/>
</dbReference>
<comment type="miscellaneous">
    <text evidence="14">Bacitracin is thought to be involved in the inhibition of peptidoglycan synthesis by sequestering undecaprenyl diphosphate, thereby reducing the pool of lipid carrier available.</text>
</comment>
<accession>A0A0H4VIP8</accession>
<keyword evidence="14" id="KW-0961">Cell wall biogenesis/degradation</keyword>
<feature type="transmembrane region" description="Helical" evidence="14">
    <location>
        <begin position="6"/>
        <end position="29"/>
    </location>
</feature>
<evidence type="ECO:0000256" key="9">
    <source>
        <dbReference type="ARBA" id="ARBA00023136"/>
    </source>
</evidence>
<evidence type="ECO:0000256" key="13">
    <source>
        <dbReference type="ARBA" id="ARBA00047594"/>
    </source>
</evidence>
<dbReference type="GO" id="GO:0046677">
    <property type="term" value="P:response to antibiotic"/>
    <property type="evidence" value="ECO:0007669"/>
    <property type="project" value="UniProtKB-UniRule"/>
</dbReference>
<dbReference type="InterPro" id="IPR003824">
    <property type="entry name" value="UppP"/>
</dbReference>
<evidence type="ECO:0000256" key="10">
    <source>
        <dbReference type="ARBA" id="ARBA00023251"/>
    </source>
</evidence>
<evidence type="ECO:0000256" key="8">
    <source>
        <dbReference type="ARBA" id="ARBA00022989"/>
    </source>
</evidence>
<evidence type="ECO:0000256" key="7">
    <source>
        <dbReference type="ARBA" id="ARBA00022801"/>
    </source>
</evidence>
<feature type="transmembrane region" description="Helical" evidence="14">
    <location>
        <begin position="257"/>
        <end position="275"/>
    </location>
</feature>
<evidence type="ECO:0000256" key="12">
    <source>
        <dbReference type="ARBA" id="ARBA00032932"/>
    </source>
</evidence>
<evidence type="ECO:0000256" key="5">
    <source>
        <dbReference type="ARBA" id="ARBA00022475"/>
    </source>
</evidence>
<proteinExistence type="inferred from homology"/>
<feature type="transmembrane region" description="Helical" evidence="14">
    <location>
        <begin position="74"/>
        <end position="93"/>
    </location>
</feature>
<keyword evidence="14" id="KW-0573">Peptidoglycan synthesis</keyword>
<evidence type="ECO:0000256" key="2">
    <source>
        <dbReference type="ARBA" id="ARBA00010621"/>
    </source>
</evidence>
<keyword evidence="10 14" id="KW-0046">Antibiotic resistance</keyword>
<keyword evidence="5 14" id="KW-1003">Cell membrane</keyword>
<evidence type="ECO:0000256" key="6">
    <source>
        <dbReference type="ARBA" id="ARBA00022692"/>
    </source>
</evidence>
<comment type="similarity">
    <text evidence="2 14">Belongs to the UppP family.</text>
</comment>
<evidence type="ECO:0000256" key="1">
    <source>
        <dbReference type="ARBA" id="ARBA00004651"/>
    </source>
</evidence>
<dbReference type="RefSeq" id="WP_048920145.1">
    <property type="nucleotide sequence ID" value="NZ_CP010777.1"/>
</dbReference>
<comment type="subcellular location">
    <subcellularLocation>
        <location evidence="1 14">Cell membrane</location>
        <topology evidence="1 14">Multi-pass membrane protein</topology>
    </subcellularLocation>
</comment>
<keyword evidence="6 14" id="KW-0812">Transmembrane</keyword>
<evidence type="ECO:0000256" key="4">
    <source>
        <dbReference type="ARBA" id="ARBA00021581"/>
    </source>
</evidence>
<keyword evidence="8 14" id="KW-1133">Transmembrane helix</keyword>
<keyword evidence="14" id="KW-0133">Cell shape</keyword>
<keyword evidence="9 14" id="KW-0472">Membrane</keyword>
<protein>
    <recommendedName>
        <fullName evidence="4 14">Undecaprenyl-diphosphatase</fullName>
        <ecNumber evidence="3 14">3.6.1.27</ecNumber>
    </recommendedName>
    <alternativeName>
        <fullName evidence="12 14">Bacitracin resistance protein</fullName>
    </alternativeName>
    <alternativeName>
        <fullName evidence="11 14">Undecaprenyl pyrophosphate phosphatase</fullName>
    </alternativeName>
</protein>
<dbReference type="OrthoDB" id="9808289at2"/>
<gene>
    <name evidence="14" type="primary">uppP</name>
    <name evidence="15" type="ORF">TH63_05940</name>
</gene>
<dbReference type="KEGG" id="ruf:TH63_05940"/>
<feature type="transmembrane region" description="Helical" evidence="14">
    <location>
        <begin position="41"/>
        <end position="62"/>
    </location>
</feature>
<evidence type="ECO:0000256" key="14">
    <source>
        <dbReference type="HAMAP-Rule" id="MF_01006"/>
    </source>
</evidence>
<dbReference type="GO" id="GO:0071555">
    <property type="term" value="P:cell wall organization"/>
    <property type="evidence" value="ECO:0007669"/>
    <property type="project" value="UniProtKB-KW"/>
</dbReference>
<dbReference type="GO" id="GO:0009252">
    <property type="term" value="P:peptidoglycan biosynthetic process"/>
    <property type="evidence" value="ECO:0007669"/>
    <property type="project" value="UniProtKB-KW"/>
</dbReference>
<evidence type="ECO:0000313" key="16">
    <source>
        <dbReference type="Proteomes" id="UP000036458"/>
    </source>
</evidence>
<dbReference type="Proteomes" id="UP000036458">
    <property type="component" value="Chromosome"/>
</dbReference>
<feature type="transmembrane region" description="Helical" evidence="14">
    <location>
        <begin position="174"/>
        <end position="192"/>
    </location>
</feature>
<dbReference type="AlphaFoldDB" id="A0A0H4VIP8"/>
<organism evidence="15 16">
    <name type="scientific">Rufibacter radiotolerans</name>
    <dbReference type="NCBI Taxonomy" id="1379910"/>
    <lineage>
        <taxon>Bacteria</taxon>
        <taxon>Pseudomonadati</taxon>
        <taxon>Bacteroidota</taxon>
        <taxon>Cytophagia</taxon>
        <taxon>Cytophagales</taxon>
        <taxon>Hymenobacteraceae</taxon>
        <taxon>Rufibacter</taxon>
    </lineage>
</organism>
<feature type="transmembrane region" description="Helical" evidence="14">
    <location>
        <begin position="223"/>
        <end position="245"/>
    </location>
</feature>
<evidence type="ECO:0000256" key="11">
    <source>
        <dbReference type="ARBA" id="ARBA00032707"/>
    </source>
</evidence>
<dbReference type="HAMAP" id="MF_01006">
    <property type="entry name" value="Undec_diphosphatase"/>
    <property type="match status" value="1"/>
</dbReference>
<keyword evidence="7 14" id="KW-0378">Hydrolase</keyword>
<comment type="catalytic activity">
    <reaction evidence="13 14">
        <text>di-trans,octa-cis-undecaprenyl diphosphate + H2O = di-trans,octa-cis-undecaprenyl phosphate + phosphate + H(+)</text>
        <dbReference type="Rhea" id="RHEA:28094"/>
        <dbReference type="ChEBI" id="CHEBI:15377"/>
        <dbReference type="ChEBI" id="CHEBI:15378"/>
        <dbReference type="ChEBI" id="CHEBI:43474"/>
        <dbReference type="ChEBI" id="CHEBI:58405"/>
        <dbReference type="ChEBI" id="CHEBI:60392"/>
        <dbReference type="EC" id="3.6.1.27"/>
    </reaction>
</comment>
<dbReference type="PANTHER" id="PTHR30622">
    <property type="entry name" value="UNDECAPRENYL-DIPHOSPHATASE"/>
    <property type="match status" value="1"/>
</dbReference>
<keyword evidence="16" id="KW-1185">Reference proteome</keyword>
<dbReference type="PANTHER" id="PTHR30622:SF3">
    <property type="entry name" value="UNDECAPRENYL-DIPHOSPHATASE"/>
    <property type="match status" value="1"/>
</dbReference>
<name>A0A0H4VIP8_9BACT</name>
<evidence type="ECO:0000313" key="15">
    <source>
        <dbReference type="EMBL" id="AKQ45278.1"/>
    </source>
</evidence>
<evidence type="ECO:0000256" key="3">
    <source>
        <dbReference type="ARBA" id="ARBA00012374"/>
    </source>
</evidence>
<dbReference type="EMBL" id="CP010777">
    <property type="protein sequence ID" value="AKQ45278.1"/>
    <property type="molecule type" value="Genomic_DNA"/>
</dbReference>
<dbReference type="STRING" id="1379910.TH63_05940"/>
<dbReference type="GO" id="GO:0005886">
    <property type="term" value="C:plasma membrane"/>
    <property type="evidence" value="ECO:0007669"/>
    <property type="project" value="UniProtKB-SubCell"/>
</dbReference>
<sequence length="280" mass="30821">MSIWQAIILAIIEGLTEFLPVSSTGHMVIASSLMGISAFEFTKMFTVTIQFGAILSVVVLYWKRFINSVDFYQKLLVAVIPALAIGFVLKDYVDAMLERVEVVAISLLLGGVILIFVDKWFKEKENPVTTPSYKNALIIGLFQCIAMIPGVSRSASSIIGGLTQNMTRKAAAEFSFFMAVPTMLAAATYSVLKDLLHLEISDVVKLDFPKIEKALSSITPQEWQVLAIGNVVAFLVAMAAIRFFVGFLTKYGFKLFGYYRIVVGLVILLLLGLGIEIKIV</sequence>
<dbReference type="EC" id="3.6.1.27" evidence="3 14"/>
<dbReference type="GO" id="GO:0050380">
    <property type="term" value="F:undecaprenyl-diphosphatase activity"/>
    <property type="evidence" value="ECO:0007669"/>
    <property type="project" value="UniProtKB-UniRule"/>
</dbReference>
<dbReference type="Pfam" id="PF02673">
    <property type="entry name" value="BacA"/>
    <property type="match status" value="1"/>
</dbReference>
<dbReference type="PATRIC" id="fig|1379910.4.peg.1294"/>
<comment type="function">
    <text evidence="14">Catalyzes the dephosphorylation of undecaprenyl diphosphate (UPP). Confers resistance to bacitracin.</text>
</comment>
<reference evidence="15 16" key="1">
    <citation type="submission" date="2015-01" db="EMBL/GenBank/DDBJ databases">
        <title>Rufibacter sp./DG31D/ whole genome sequencing.</title>
        <authorList>
            <person name="Kim M.K."/>
            <person name="Srinivasan S."/>
            <person name="Lee J.-J."/>
        </authorList>
    </citation>
    <scope>NUCLEOTIDE SEQUENCE [LARGE SCALE GENOMIC DNA]</scope>
    <source>
        <strain evidence="15 16">DG31D</strain>
    </source>
</reference>
<feature type="transmembrane region" description="Helical" evidence="14">
    <location>
        <begin position="100"/>
        <end position="117"/>
    </location>
</feature>